<reference evidence="2" key="1">
    <citation type="submission" date="2025-08" db="UniProtKB">
        <authorList>
            <consortium name="RefSeq"/>
        </authorList>
    </citation>
    <scope>IDENTIFICATION</scope>
</reference>
<dbReference type="InterPro" id="IPR044824">
    <property type="entry name" value="MAIN-like"/>
</dbReference>
<sequence>MAFLHPDITGEMEDLHIERYTRLALLLLFGGVLFPNTLESLVNMRFLHHLQQLDDLPLYSWGAAVLAYLYRSMCRASMLCQVDICGFLPLLQVWTWQRIMPLQPPLPSLEPGEAHPFLPLASRWVLRRENYRGTDAHHNLPLVRDVLDMLMAGQFICTPYSDELLAQLPDYCSVDRLLWSTSVLMIFFDMVEYHATERVLRQFHRPHPIPGEPAWVPTHYQRDDRTRMDERFMGWLEQQVHIWEQRGDRIPPPLSFTQEAAIQLYTSWYCRHTQLMIGNPIHVFGERYRPYAGRNEALSIGHHLVYQLGQEMQQHADSAALVEYGRRVADLARRTLFQAIDGA</sequence>
<dbReference type="GO" id="GO:0010073">
    <property type="term" value="P:meristem maintenance"/>
    <property type="evidence" value="ECO:0007669"/>
    <property type="project" value="InterPro"/>
</dbReference>
<dbReference type="KEGG" id="nta:107797796"/>
<gene>
    <name evidence="2" type="primary">LOC107797796</name>
</gene>
<name>A0A1S4AHM8_TOBAC</name>
<dbReference type="OrthoDB" id="1939467at2759"/>
<feature type="non-terminal residue" evidence="2">
    <location>
        <position position="343"/>
    </location>
</feature>
<dbReference type="STRING" id="4097.A0A1S4AHM8"/>
<evidence type="ECO:0000313" key="2">
    <source>
        <dbReference type="RefSeq" id="XP_016476205.1"/>
    </source>
</evidence>
<accession>A0A1S4AHM8</accession>
<dbReference type="PaxDb" id="4097-A0A1S4AHM8"/>
<evidence type="ECO:0000259" key="1">
    <source>
        <dbReference type="Pfam" id="PF10536"/>
    </source>
</evidence>
<dbReference type="PANTHER" id="PTHR46033:SF8">
    <property type="entry name" value="PROTEIN MAINTENANCE OF MERISTEMS-LIKE"/>
    <property type="match status" value="1"/>
</dbReference>
<dbReference type="PANTHER" id="PTHR46033">
    <property type="entry name" value="PROTEIN MAIN-LIKE 2"/>
    <property type="match status" value="1"/>
</dbReference>
<protein>
    <submittedName>
        <fullName evidence="2">Serine/threonine-protein phosphatase 7 long form homolog</fullName>
    </submittedName>
</protein>
<organism evidence="2">
    <name type="scientific">Nicotiana tabacum</name>
    <name type="common">Common tobacco</name>
    <dbReference type="NCBI Taxonomy" id="4097"/>
    <lineage>
        <taxon>Eukaryota</taxon>
        <taxon>Viridiplantae</taxon>
        <taxon>Streptophyta</taxon>
        <taxon>Embryophyta</taxon>
        <taxon>Tracheophyta</taxon>
        <taxon>Spermatophyta</taxon>
        <taxon>Magnoliopsida</taxon>
        <taxon>eudicotyledons</taxon>
        <taxon>Gunneridae</taxon>
        <taxon>Pentapetalae</taxon>
        <taxon>asterids</taxon>
        <taxon>lamiids</taxon>
        <taxon>Solanales</taxon>
        <taxon>Solanaceae</taxon>
        <taxon>Nicotianoideae</taxon>
        <taxon>Nicotianeae</taxon>
        <taxon>Nicotiana</taxon>
    </lineage>
</organism>
<proteinExistence type="predicted"/>
<dbReference type="AlphaFoldDB" id="A0A1S4AHM8"/>
<dbReference type="RefSeq" id="XP_016476205.1">
    <property type="nucleotide sequence ID" value="XM_016620719.1"/>
</dbReference>
<dbReference type="Pfam" id="PF10536">
    <property type="entry name" value="PMD"/>
    <property type="match status" value="1"/>
</dbReference>
<dbReference type="OMA" id="WNITHRQ"/>
<dbReference type="InterPro" id="IPR019557">
    <property type="entry name" value="AminoTfrase-like_pln_mobile"/>
</dbReference>
<feature type="domain" description="Aminotransferase-like plant mobile" evidence="1">
    <location>
        <begin position="17"/>
        <end position="269"/>
    </location>
</feature>